<name>A0A841JJR5_9SPHI</name>
<keyword evidence="1" id="KW-0472">Membrane</keyword>
<dbReference type="InterPro" id="IPR025962">
    <property type="entry name" value="SdpI/YhfL"/>
</dbReference>
<dbReference type="RefSeq" id="WP_076378486.1">
    <property type="nucleotide sequence ID" value="NZ_FTMG01000022.1"/>
</dbReference>
<dbReference type="EMBL" id="JACHCA010000011">
    <property type="protein sequence ID" value="MBB6129836.1"/>
    <property type="molecule type" value="Genomic_DNA"/>
</dbReference>
<dbReference type="Proteomes" id="UP000548326">
    <property type="component" value="Unassembled WGS sequence"/>
</dbReference>
<dbReference type="Pfam" id="PF13630">
    <property type="entry name" value="SdpI"/>
    <property type="match status" value="1"/>
</dbReference>
<dbReference type="Proteomes" id="UP000541583">
    <property type="component" value="Unassembled WGS sequence"/>
</dbReference>
<comment type="caution">
    <text evidence="3">The sequence shown here is derived from an EMBL/GenBank/DDBJ whole genome shotgun (WGS) entry which is preliminary data.</text>
</comment>
<accession>A0A841JJR5</accession>
<keyword evidence="1" id="KW-1133">Transmembrane helix</keyword>
<gene>
    <name evidence="3" type="ORF">HDF22_003968</name>
    <name evidence="2" type="ORF">HDF23_005544</name>
</gene>
<dbReference type="AlphaFoldDB" id="A0A841JJR5"/>
<feature type="transmembrane region" description="Helical" evidence="1">
    <location>
        <begin position="6"/>
        <end position="27"/>
    </location>
</feature>
<evidence type="ECO:0000313" key="3">
    <source>
        <dbReference type="EMBL" id="MBB6129836.1"/>
    </source>
</evidence>
<dbReference type="OrthoDB" id="3173919at2"/>
<keyword evidence="4" id="KW-1185">Reference proteome</keyword>
<keyword evidence="1" id="KW-0812">Transmembrane</keyword>
<evidence type="ECO:0000313" key="4">
    <source>
        <dbReference type="Proteomes" id="UP000541583"/>
    </source>
</evidence>
<protein>
    <submittedName>
        <fullName evidence="2 3">Membrane protein</fullName>
    </submittedName>
</protein>
<dbReference type="EMBL" id="JACHCB010000022">
    <property type="protein sequence ID" value="MBB6112761.1"/>
    <property type="molecule type" value="Genomic_DNA"/>
</dbReference>
<organism evidence="3 5">
    <name type="scientific">Mucilaginibacter lappiensis</name>
    <dbReference type="NCBI Taxonomy" id="354630"/>
    <lineage>
        <taxon>Bacteria</taxon>
        <taxon>Pseudomonadati</taxon>
        <taxon>Bacteroidota</taxon>
        <taxon>Sphingobacteriia</taxon>
        <taxon>Sphingobacteriales</taxon>
        <taxon>Sphingobacteriaceae</taxon>
        <taxon>Mucilaginibacter</taxon>
    </lineage>
</organism>
<sequence length="125" mass="14164">MNVASWIIGPQMVGVILLLLGCIFHYYPPKHINKWYGYKMPSALKNQKTWDEANRYSAIYMVKIGIFLVIAGLLVTFILNEVSIPARLKEGLTALFLIASGPITGVYIIVSTENHLEKIFHKEQK</sequence>
<reference evidence="4 5" key="1">
    <citation type="submission" date="2020-08" db="EMBL/GenBank/DDBJ databases">
        <title>Genomic Encyclopedia of Type Strains, Phase IV (KMG-V): Genome sequencing to study the core and pangenomes of soil and plant-associated prokaryotes.</title>
        <authorList>
            <person name="Whitman W."/>
        </authorList>
    </citation>
    <scope>NUCLEOTIDE SEQUENCE [LARGE SCALE GENOMIC DNA]</scope>
    <source>
        <strain evidence="2 4">ANJLi2</strain>
        <strain evidence="3 5">MP601</strain>
    </source>
</reference>
<evidence type="ECO:0000313" key="2">
    <source>
        <dbReference type="EMBL" id="MBB6112761.1"/>
    </source>
</evidence>
<evidence type="ECO:0000256" key="1">
    <source>
        <dbReference type="SAM" id="Phobius"/>
    </source>
</evidence>
<evidence type="ECO:0000313" key="5">
    <source>
        <dbReference type="Proteomes" id="UP000548326"/>
    </source>
</evidence>
<proteinExistence type="predicted"/>
<feature type="transmembrane region" description="Helical" evidence="1">
    <location>
        <begin position="58"/>
        <end position="79"/>
    </location>
</feature>
<feature type="transmembrane region" description="Helical" evidence="1">
    <location>
        <begin position="91"/>
        <end position="110"/>
    </location>
</feature>